<comment type="caution">
    <text evidence="1">The sequence shown here is derived from an EMBL/GenBank/DDBJ whole genome shotgun (WGS) entry which is preliminary data.</text>
</comment>
<accession>A0ABT1UHA6</accession>
<proteinExistence type="predicted"/>
<name>A0ABT1UHA6_9GAMM</name>
<sequence length="84" mass="8311">MNSGDTTIGNGAPEMTSLSVFFNAGHYLLAVGGACPTGVCADVGAKGFKAINANVSAVPVPGALWLFGSAMLGSIGLGRRKAVV</sequence>
<protein>
    <recommendedName>
        <fullName evidence="3">VPLPA-CTERM sorting domain-containing protein</fullName>
    </recommendedName>
</protein>
<evidence type="ECO:0000313" key="2">
    <source>
        <dbReference type="Proteomes" id="UP001524569"/>
    </source>
</evidence>
<dbReference type="Proteomes" id="UP001524569">
    <property type="component" value="Unassembled WGS sequence"/>
</dbReference>
<evidence type="ECO:0008006" key="3">
    <source>
        <dbReference type="Google" id="ProtNLM"/>
    </source>
</evidence>
<keyword evidence="2" id="KW-1185">Reference proteome</keyword>
<evidence type="ECO:0000313" key="1">
    <source>
        <dbReference type="EMBL" id="MCQ8181607.1"/>
    </source>
</evidence>
<dbReference type="EMBL" id="JANIBM010000010">
    <property type="protein sequence ID" value="MCQ8181607.1"/>
    <property type="molecule type" value="Genomic_DNA"/>
</dbReference>
<organism evidence="1 2">
    <name type="scientific">Methylomonas aurea</name>
    <dbReference type="NCBI Taxonomy" id="2952224"/>
    <lineage>
        <taxon>Bacteria</taxon>
        <taxon>Pseudomonadati</taxon>
        <taxon>Pseudomonadota</taxon>
        <taxon>Gammaproteobacteria</taxon>
        <taxon>Methylococcales</taxon>
        <taxon>Methylococcaceae</taxon>
        <taxon>Methylomonas</taxon>
    </lineage>
</organism>
<dbReference type="RefSeq" id="WP_256610900.1">
    <property type="nucleotide sequence ID" value="NZ_JANIBM010000010.1"/>
</dbReference>
<reference evidence="1 2" key="1">
    <citation type="submission" date="2022-07" db="EMBL/GenBank/DDBJ databases">
        <title>Methylomonas rivi sp. nov., Methylomonas rosea sp. nov., Methylomonas aureus sp. nov. and Methylomonas subterranea sp. nov., four novel methanotrophs isolated from a freshwater creek and the deep terrestrial subsurface.</title>
        <authorList>
            <person name="Abin C."/>
            <person name="Sankaranarayanan K."/>
            <person name="Garner C."/>
            <person name="Sindelar R."/>
            <person name="Kotary K."/>
            <person name="Garner R."/>
            <person name="Barclay S."/>
            <person name="Lawson P."/>
            <person name="Krumholz L."/>
        </authorList>
    </citation>
    <scope>NUCLEOTIDE SEQUENCE [LARGE SCALE GENOMIC DNA]</scope>
    <source>
        <strain evidence="1 2">SURF-1</strain>
    </source>
</reference>
<gene>
    <name evidence="1" type="ORF">NP603_10840</name>
</gene>